<dbReference type="CDD" id="cd00130">
    <property type="entry name" value="PAS"/>
    <property type="match status" value="1"/>
</dbReference>
<dbReference type="InterPro" id="IPR029787">
    <property type="entry name" value="Nucleotide_cyclase"/>
</dbReference>
<dbReference type="InterPro" id="IPR000160">
    <property type="entry name" value="GGDEF_dom"/>
</dbReference>
<proteinExistence type="predicted"/>
<dbReference type="Gene3D" id="3.30.450.20">
    <property type="entry name" value="PAS domain"/>
    <property type="match status" value="1"/>
</dbReference>
<accession>A0A370H3M7</accession>
<dbReference type="PANTHER" id="PTHR44757">
    <property type="entry name" value="DIGUANYLATE CYCLASE DGCP"/>
    <property type="match status" value="1"/>
</dbReference>
<organism evidence="2 3">
    <name type="scientific">Microvirga subterranea</name>
    <dbReference type="NCBI Taxonomy" id="186651"/>
    <lineage>
        <taxon>Bacteria</taxon>
        <taxon>Pseudomonadati</taxon>
        <taxon>Pseudomonadota</taxon>
        <taxon>Alphaproteobacteria</taxon>
        <taxon>Hyphomicrobiales</taxon>
        <taxon>Methylobacteriaceae</taxon>
        <taxon>Microvirga</taxon>
    </lineage>
</organism>
<dbReference type="InterPro" id="IPR052155">
    <property type="entry name" value="Biofilm_reg_signaling"/>
</dbReference>
<name>A0A370H3M7_9HYPH</name>
<dbReference type="InterPro" id="IPR035965">
    <property type="entry name" value="PAS-like_dom_sf"/>
</dbReference>
<dbReference type="SUPFAM" id="SSF55073">
    <property type="entry name" value="Nucleotide cyclase"/>
    <property type="match status" value="1"/>
</dbReference>
<dbReference type="NCBIfam" id="TIGR00229">
    <property type="entry name" value="sensory_box"/>
    <property type="match status" value="1"/>
</dbReference>
<dbReference type="InterPro" id="IPR000014">
    <property type="entry name" value="PAS"/>
</dbReference>
<comment type="caution">
    <text evidence="2">The sequence shown here is derived from an EMBL/GenBank/DDBJ whole genome shotgun (WGS) entry which is preliminary data.</text>
</comment>
<evidence type="ECO:0000313" key="3">
    <source>
        <dbReference type="Proteomes" id="UP000254925"/>
    </source>
</evidence>
<dbReference type="PANTHER" id="PTHR44757:SF2">
    <property type="entry name" value="BIOFILM ARCHITECTURE MAINTENANCE PROTEIN MBAA"/>
    <property type="match status" value="1"/>
</dbReference>
<dbReference type="AlphaFoldDB" id="A0A370H3M7"/>
<sequence length="225" mass="25141">MSGPSAYERTRPNGTVLEIRTVSLPEGGAVRTYTDITARQRAERELRASEERLRLALQAGRIVAWEQDLTTNYVTRSPNSQDLLGVGSGPLSEFLESIHPEDKPLRDRFIAQVDDEGTGTIEFRYQTPAGKTLWLASRGEKAGPNRVVGVSYDITERKEAEQDLWWLASHDPLTGLPNRSLLQRRLEKALADAQQNGGSVSLLLIDLDNFKESTTRSDTMQVMPF</sequence>
<dbReference type="Gene3D" id="3.30.70.270">
    <property type="match status" value="1"/>
</dbReference>
<dbReference type="EMBL" id="QQBB01000020">
    <property type="protein sequence ID" value="RDI50484.1"/>
    <property type="molecule type" value="Genomic_DNA"/>
</dbReference>
<evidence type="ECO:0000313" key="2">
    <source>
        <dbReference type="EMBL" id="RDI50484.1"/>
    </source>
</evidence>
<dbReference type="Pfam" id="PF12860">
    <property type="entry name" value="PAS_7"/>
    <property type="match status" value="1"/>
</dbReference>
<dbReference type="NCBIfam" id="TIGR00254">
    <property type="entry name" value="GGDEF"/>
    <property type="match status" value="1"/>
</dbReference>
<protein>
    <submittedName>
        <fullName evidence="2">PAS domain S-box-containing protein/diguanylate cyclase (GGDEF)-like protein</fullName>
    </submittedName>
</protein>
<evidence type="ECO:0000259" key="1">
    <source>
        <dbReference type="Pfam" id="PF00990"/>
    </source>
</evidence>
<dbReference type="Pfam" id="PF00990">
    <property type="entry name" value="GGDEF"/>
    <property type="match status" value="1"/>
</dbReference>
<gene>
    <name evidence="2" type="ORF">DES45_1203</name>
</gene>
<keyword evidence="3" id="KW-1185">Reference proteome</keyword>
<reference evidence="2 3" key="1">
    <citation type="submission" date="2018-07" db="EMBL/GenBank/DDBJ databases">
        <title>Genomic Encyclopedia of Type Strains, Phase IV (KMG-IV): sequencing the most valuable type-strain genomes for metagenomic binning, comparative biology and taxonomic classification.</title>
        <authorList>
            <person name="Goeker M."/>
        </authorList>
    </citation>
    <scope>NUCLEOTIDE SEQUENCE [LARGE SCALE GENOMIC DNA]</scope>
    <source>
        <strain evidence="2 3">DSM 14364</strain>
    </source>
</reference>
<dbReference type="SUPFAM" id="SSF55785">
    <property type="entry name" value="PYP-like sensor domain (PAS domain)"/>
    <property type="match status" value="1"/>
</dbReference>
<feature type="domain" description="GGDEF" evidence="1">
    <location>
        <begin position="168"/>
        <end position="212"/>
    </location>
</feature>
<dbReference type="Proteomes" id="UP000254925">
    <property type="component" value="Unassembled WGS sequence"/>
</dbReference>
<dbReference type="InterPro" id="IPR043128">
    <property type="entry name" value="Rev_trsase/Diguanyl_cyclase"/>
</dbReference>